<comment type="caution">
    <text evidence="1">The sequence shown here is derived from an EMBL/GenBank/DDBJ whole genome shotgun (WGS) entry which is preliminary data.</text>
</comment>
<reference evidence="1" key="1">
    <citation type="submission" date="2020-06" db="EMBL/GenBank/DDBJ databases">
        <authorList>
            <person name="Li T."/>
            <person name="Hu X."/>
            <person name="Zhang T."/>
            <person name="Song X."/>
            <person name="Zhang H."/>
            <person name="Dai N."/>
            <person name="Sheng W."/>
            <person name="Hou X."/>
            <person name="Wei L."/>
        </authorList>
    </citation>
    <scope>NUCLEOTIDE SEQUENCE</scope>
    <source>
        <strain evidence="1">KEN8</strain>
        <tissue evidence="1">Leaf</tissue>
    </source>
</reference>
<sequence length="157" mass="18189">MVYYAIGPSYFASSYDVSLMRCMRSCFVDVVSHSSYIDDVDLEYCKFYGDARYKPSRGRDPHRKKSLYVVLKYLSLTLRLKRRARSVRLGLCTDGFAPHGQYDHTYSCWSVIITSYNLSLGMCMSSEYMFLTMVMPGSSDLKRLIDVYLKPLIEELL</sequence>
<dbReference type="EMBL" id="JACGWM010001822">
    <property type="protein sequence ID" value="KAL0287405.1"/>
    <property type="molecule type" value="Genomic_DNA"/>
</dbReference>
<protein>
    <submittedName>
        <fullName evidence="1">Uncharacterized protein</fullName>
    </submittedName>
</protein>
<gene>
    <name evidence="1" type="ORF">Scaly_2764900</name>
</gene>
<dbReference type="AlphaFoldDB" id="A0AAW2IZ33"/>
<organism evidence="1">
    <name type="scientific">Sesamum calycinum</name>
    <dbReference type="NCBI Taxonomy" id="2727403"/>
    <lineage>
        <taxon>Eukaryota</taxon>
        <taxon>Viridiplantae</taxon>
        <taxon>Streptophyta</taxon>
        <taxon>Embryophyta</taxon>
        <taxon>Tracheophyta</taxon>
        <taxon>Spermatophyta</taxon>
        <taxon>Magnoliopsida</taxon>
        <taxon>eudicotyledons</taxon>
        <taxon>Gunneridae</taxon>
        <taxon>Pentapetalae</taxon>
        <taxon>asterids</taxon>
        <taxon>lamiids</taxon>
        <taxon>Lamiales</taxon>
        <taxon>Pedaliaceae</taxon>
        <taxon>Sesamum</taxon>
    </lineage>
</organism>
<dbReference type="Pfam" id="PF02992">
    <property type="entry name" value="Transposase_21"/>
    <property type="match status" value="1"/>
</dbReference>
<proteinExistence type="predicted"/>
<evidence type="ECO:0000313" key="1">
    <source>
        <dbReference type="EMBL" id="KAL0287405.1"/>
    </source>
</evidence>
<dbReference type="InterPro" id="IPR004242">
    <property type="entry name" value="Transposase_21"/>
</dbReference>
<reference evidence="1" key="2">
    <citation type="journal article" date="2024" name="Plant">
        <title>Genomic evolution and insights into agronomic trait innovations of Sesamum species.</title>
        <authorList>
            <person name="Miao H."/>
            <person name="Wang L."/>
            <person name="Qu L."/>
            <person name="Liu H."/>
            <person name="Sun Y."/>
            <person name="Le M."/>
            <person name="Wang Q."/>
            <person name="Wei S."/>
            <person name="Zheng Y."/>
            <person name="Lin W."/>
            <person name="Duan Y."/>
            <person name="Cao H."/>
            <person name="Xiong S."/>
            <person name="Wang X."/>
            <person name="Wei L."/>
            <person name="Li C."/>
            <person name="Ma Q."/>
            <person name="Ju M."/>
            <person name="Zhao R."/>
            <person name="Li G."/>
            <person name="Mu C."/>
            <person name="Tian Q."/>
            <person name="Mei H."/>
            <person name="Zhang T."/>
            <person name="Gao T."/>
            <person name="Zhang H."/>
        </authorList>
    </citation>
    <scope>NUCLEOTIDE SEQUENCE</scope>
    <source>
        <strain evidence="1">KEN8</strain>
    </source>
</reference>
<name>A0AAW2IZ33_9LAMI</name>
<accession>A0AAW2IZ33</accession>